<dbReference type="GO" id="GO:0003676">
    <property type="term" value="F:nucleic acid binding"/>
    <property type="evidence" value="ECO:0007669"/>
    <property type="project" value="InterPro"/>
</dbReference>
<proteinExistence type="predicted"/>
<dbReference type="SUPFAM" id="SSF53098">
    <property type="entry name" value="Ribonuclease H-like"/>
    <property type="match status" value="1"/>
</dbReference>
<dbReference type="Proteomes" id="UP000241868">
    <property type="component" value="Unassembled WGS sequence"/>
</dbReference>
<dbReference type="GO" id="GO:0015074">
    <property type="term" value="P:DNA integration"/>
    <property type="evidence" value="ECO:0007669"/>
    <property type="project" value="InterPro"/>
</dbReference>
<evidence type="ECO:0000313" key="2">
    <source>
        <dbReference type="EMBL" id="PSJ79571.1"/>
    </source>
</evidence>
<dbReference type="EMBL" id="PXYY01000092">
    <property type="protein sequence ID" value="PSJ79571.1"/>
    <property type="molecule type" value="Genomic_DNA"/>
</dbReference>
<dbReference type="Pfam" id="PF13683">
    <property type="entry name" value="rve_3"/>
    <property type="match status" value="1"/>
</dbReference>
<name>A0A2P7TXY9_9NEIS</name>
<dbReference type="InterPro" id="IPR012337">
    <property type="entry name" value="RNaseH-like_sf"/>
</dbReference>
<protein>
    <recommendedName>
        <fullName evidence="1">Integrase catalytic domain-containing protein</fullName>
    </recommendedName>
</protein>
<reference evidence="2 3" key="1">
    <citation type="submission" date="2018-03" db="EMBL/GenBank/DDBJ databases">
        <title>Neisseria weixii sp. nov., isolated from the intestinal contents of Tibetan Plateau pika (Ochotona curzoniae) in Yushu, Qinghai Province, China.</title>
        <authorList>
            <person name="Gui Z."/>
        </authorList>
    </citation>
    <scope>NUCLEOTIDE SEQUENCE [LARGE SCALE GENOMIC DNA]</scope>
    <source>
        <strain evidence="2 3">ATCC 51483</strain>
    </source>
</reference>
<dbReference type="OrthoDB" id="8602792at2"/>
<dbReference type="InterPro" id="IPR036397">
    <property type="entry name" value="RNaseH_sf"/>
</dbReference>
<evidence type="ECO:0000313" key="3">
    <source>
        <dbReference type="Proteomes" id="UP000241868"/>
    </source>
</evidence>
<dbReference type="Gene3D" id="3.30.420.10">
    <property type="entry name" value="Ribonuclease H-like superfamily/Ribonuclease H"/>
    <property type="match status" value="1"/>
</dbReference>
<dbReference type="InterPro" id="IPR001584">
    <property type="entry name" value="Integrase_cat-core"/>
</dbReference>
<organism evidence="2 3">
    <name type="scientific">Neisseria iguanae</name>
    <dbReference type="NCBI Taxonomy" id="90242"/>
    <lineage>
        <taxon>Bacteria</taxon>
        <taxon>Pseudomonadati</taxon>
        <taxon>Pseudomonadota</taxon>
        <taxon>Betaproteobacteria</taxon>
        <taxon>Neisseriales</taxon>
        <taxon>Neisseriaceae</taxon>
        <taxon>Neisseria</taxon>
    </lineage>
</organism>
<dbReference type="PROSITE" id="PS50994">
    <property type="entry name" value="INTEGRASE"/>
    <property type="match status" value="1"/>
</dbReference>
<gene>
    <name evidence="2" type="ORF">C7N83_11390</name>
</gene>
<keyword evidence="3" id="KW-1185">Reference proteome</keyword>
<accession>A0A2P7TXY9</accession>
<feature type="domain" description="Integrase catalytic" evidence="1">
    <location>
        <begin position="1"/>
        <end position="96"/>
    </location>
</feature>
<evidence type="ECO:0000259" key="1">
    <source>
        <dbReference type="PROSITE" id="PS50994"/>
    </source>
</evidence>
<comment type="caution">
    <text evidence="2">The sequence shown here is derived from an EMBL/GenBank/DDBJ whole genome shotgun (WGS) entry which is preliminary data.</text>
</comment>
<dbReference type="AlphaFoldDB" id="A0A2P7TXY9"/>
<sequence>MPAGHLGPKDKIHLFDLVCQKLGIEHGTTKFRHPWVNGQVGRTNKMLKQAAVKAYHYEDIGELRRHLLSFVLYYSHQKPLKFKGFKTPWQLMRSAYESNPPSFLSTPQNKAVGRDN</sequence>